<evidence type="ECO:0000256" key="1">
    <source>
        <dbReference type="SAM" id="MobiDB-lite"/>
    </source>
</evidence>
<keyword evidence="4" id="KW-1185">Reference proteome</keyword>
<proteinExistence type="predicted"/>
<feature type="region of interest" description="Disordered" evidence="1">
    <location>
        <begin position="809"/>
        <end position="841"/>
    </location>
</feature>
<feature type="compositionally biased region" description="Polar residues" evidence="1">
    <location>
        <begin position="282"/>
        <end position="303"/>
    </location>
</feature>
<feature type="compositionally biased region" description="Low complexity" evidence="1">
    <location>
        <begin position="930"/>
        <end position="948"/>
    </location>
</feature>
<feature type="region of interest" description="Disordered" evidence="1">
    <location>
        <begin position="1269"/>
        <end position="1293"/>
    </location>
</feature>
<feature type="region of interest" description="Disordered" evidence="1">
    <location>
        <begin position="566"/>
        <end position="589"/>
    </location>
</feature>
<feature type="region of interest" description="Disordered" evidence="1">
    <location>
        <begin position="87"/>
        <end position="141"/>
    </location>
</feature>
<evidence type="ECO:0000313" key="4">
    <source>
        <dbReference type="Proteomes" id="UP000887013"/>
    </source>
</evidence>
<feature type="region of interest" description="Disordered" evidence="1">
    <location>
        <begin position="1824"/>
        <end position="1964"/>
    </location>
</feature>
<dbReference type="OrthoDB" id="6437762at2759"/>
<protein>
    <recommendedName>
        <fullName evidence="2">Chitin-binding type-2 domain-containing protein</fullName>
    </recommendedName>
</protein>
<gene>
    <name evidence="3" type="primary">NCL1_26324</name>
    <name evidence="3" type="ORF">NPIL_58831</name>
</gene>
<feature type="compositionally biased region" description="Basic and acidic residues" evidence="1">
    <location>
        <begin position="110"/>
        <end position="135"/>
    </location>
</feature>
<feature type="region of interest" description="Disordered" evidence="1">
    <location>
        <begin position="2589"/>
        <end position="2624"/>
    </location>
</feature>
<feature type="compositionally biased region" description="Polar residues" evidence="1">
    <location>
        <begin position="1901"/>
        <end position="1916"/>
    </location>
</feature>
<feature type="compositionally biased region" description="Basic and acidic residues" evidence="1">
    <location>
        <begin position="1273"/>
        <end position="1284"/>
    </location>
</feature>
<dbReference type="SMART" id="SM00494">
    <property type="entry name" value="ChtBD2"/>
    <property type="match status" value="1"/>
</dbReference>
<dbReference type="InterPro" id="IPR002557">
    <property type="entry name" value="Chitin-bd_dom"/>
</dbReference>
<organism evidence="3 4">
    <name type="scientific">Nephila pilipes</name>
    <name type="common">Giant wood spider</name>
    <name type="synonym">Nephila maculata</name>
    <dbReference type="NCBI Taxonomy" id="299642"/>
    <lineage>
        <taxon>Eukaryota</taxon>
        <taxon>Metazoa</taxon>
        <taxon>Ecdysozoa</taxon>
        <taxon>Arthropoda</taxon>
        <taxon>Chelicerata</taxon>
        <taxon>Arachnida</taxon>
        <taxon>Araneae</taxon>
        <taxon>Araneomorphae</taxon>
        <taxon>Entelegynae</taxon>
        <taxon>Araneoidea</taxon>
        <taxon>Nephilidae</taxon>
        <taxon>Nephila</taxon>
    </lineage>
</organism>
<dbReference type="PROSITE" id="PS50940">
    <property type="entry name" value="CHIT_BIND_II"/>
    <property type="match status" value="1"/>
</dbReference>
<dbReference type="Pfam" id="PF01607">
    <property type="entry name" value="CBM_14"/>
    <property type="match status" value="1"/>
</dbReference>
<evidence type="ECO:0000313" key="3">
    <source>
        <dbReference type="EMBL" id="GFT75250.1"/>
    </source>
</evidence>
<dbReference type="GO" id="GO:0005576">
    <property type="term" value="C:extracellular region"/>
    <property type="evidence" value="ECO:0007669"/>
    <property type="project" value="InterPro"/>
</dbReference>
<feature type="compositionally biased region" description="Polar residues" evidence="1">
    <location>
        <begin position="1824"/>
        <end position="1845"/>
    </location>
</feature>
<feature type="region of interest" description="Disordered" evidence="1">
    <location>
        <begin position="378"/>
        <end position="397"/>
    </location>
</feature>
<reference evidence="3" key="1">
    <citation type="submission" date="2020-08" db="EMBL/GenBank/DDBJ databases">
        <title>Multicomponent nature underlies the extraordinary mechanical properties of spider dragline silk.</title>
        <authorList>
            <person name="Kono N."/>
            <person name="Nakamura H."/>
            <person name="Mori M."/>
            <person name="Yoshida Y."/>
            <person name="Ohtoshi R."/>
            <person name="Malay A.D."/>
            <person name="Moran D.A.P."/>
            <person name="Tomita M."/>
            <person name="Numata K."/>
            <person name="Arakawa K."/>
        </authorList>
    </citation>
    <scope>NUCLEOTIDE SEQUENCE</scope>
</reference>
<dbReference type="EMBL" id="BMAW01021878">
    <property type="protein sequence ID" value="GFT75250.1"/>
    <property type="molecule type" value="Genomic_DNA"/>
</dbReference>
<feature type="compositionally biased region" description="Polar residues" evidence="1">
    <location>
        <begin position="2090"/>
        <end position="2119"/>
    </location>
</feature>
<feature type="region of interest" description="Disordered" evidence="1">
    <location>
        <begin position="281"/>
        <end position="305"/>
    </location>
</feature>
<feature type="region of interest" description="Disordered" evidence="1">
    <location>
        <begin position="925"/>
        <end position="963"/>
    </location>
</feature>
<comment type="caution">
    <text evidence="3">The sequence shown here is derived from an EMBL/GenBank/DDBJ whole genome shotgun (WGS) entry which is preliminary data.</text>
</comment>
<dbReference type="GO" id="GO:0008061">
    <property type="term" value="F:chitin binding"/>
    <property type="evidence" value="ECO:0007669"/>
    <property type="project" value="InterPro"/>
</dbReference>
<feature type="region of interest" description="Disordered" evidence="1">
    <location>
        <begin position="41"/>
        <end position="72"/>
    </location>
</feature>
<evidence type="ECO:0000259" key="2">
    <source>
        <dbReference type="PROSITE" id="PS50940"/>
    </source>
</evidence>
<dbReference type="Proteomes" id="UP000887013">
    <property type="component" value="Unassembled WGS sequence"/>
</dbReference>
<feature type="compositionally biased region" description="Basic residues" evidence="1">
    <location>
        <begin position="100"/>
        <end position="109"/>
    </location>
</feature>
<feature type="region of interest" description="Disordered" evidence="1">
    <location>
        <begin position="2374"/>
        <end position="2397"/>
    </location>
</feature>
<accession>A0A8X6PQ03</accession>
<sequence length="2655" mass="307814">MLRHSYVEVPLYSSFWPEIIYPAHRYSDNLYEAKFESSRTRSVSQSSAIDDRDSVRIGRRNDATSTEGSVRPTKKISFKRGYSGLVPFKPSEQQTNSSHHVVRNFRKRISRTDDQNLKKNDTDRVQKNVPKDIPKQDSSNTSAEIKVEGLNHDFTRIKQNYSRTPKKDFEKKDKKQSKHSYLKMPEGRATTAFKSSSDLPANEQVFTEVTSSNYASPRSNTNSEKIDTFQGFQNSEAVGRDQKSMYVENANGNSQDLKIDTSSSGKNKIKRKKVVRLRNPHKNSNTTKTMETKASQDNQTNGNDEIDIFLSLPPTPNSLENEKENNTNARDNSEIIFNDKIKTDLNTNVDESFDHMLNIKEEEIKYDLNVPSDEIVSHSTQKNAKEPSKADFSNSKGGAKEYGYEFPKEKLNFIVTPQPKTENNDEINDEYMLTFNYMGNKKDQPKDVIKLSDSISKKGLAKKAQVQHEKKFSFKKFEKLKPESHRIKNERTEHEESPRVEKMEFSKRFKALPENDDLIAIVNGDVEADITRNYDLDITTKTPITFKRKSTKKLDDSVWTPAKVEKYSSYKKSPKQNNRDKDFNMSNNKDTYFHSYNDRSSYHNKKNLHDKTASLTNDEKIGFTKKEAANDVLKPYNKMLPVKKQLVSPSDDEGKYFMHMFKRVGDVSLEHFSPQSGEMSRNDGFMSAIKLRWNDDDTRAQIESSIDSRMQPSSFEYKNDMFQNSYGDRLISEASAQREHTDKTNENADINRNFAEIGESKFEKHDRKFSRKKRSANSNDHYFQSHFTIGSEKPFKLDSEDFSNHFRHKETQRMPNESQIPRQEFLQSDRRQYESTVQKPNTRIDRRRSNFEDKPYYLKPDMKNFKNIPMKLKPQSRIEDRPTNPEIRSYYLKPEDATEIKKLKSDFHTKQLHFPFASYEKPTRESKTVELFQSLPPESSSPEQRSSQVDQRESAWPTPQNNNYKSFMASSHSKRFHVPSYRIPLETKPNQESKNIEQFQSFYKPKQVVNETPAFKTFPTDQIEMWNVRIVPKSNKNKVKTNSNSNVAFYSSQRPSSEIKPAQESKNIESFQSYFEIPKQAVNQTPELRNFYSKEKSEKRIQMPSLNSNNKEFLKSNYTSSLFRSPADMMFSKQKRIEENKTPEIRALSMDNTEMQNVQGLPRDNNDNKSLPKRNYNNYRTFLQKAPSEMKMSSVKLTQNPSEESNKNKMKSRQFGLRPKVFGKEKLLTNEKADSLNKSRFEARLNKPKQIGNHSKFQRRTEKFNLKTPRHPFLNDKTKTEENKNQSNGSRDLARIQTDAINLKQDQDLMKHSENVNLKRNQELLRQPENVDLKPNQELIKRPEHVELKPSQILMKRNSEKVNLNNNQELFKRSEKQHFHLPGDNDSPLTGARNNARNNARSIDPHAWEYGFEQPEVGVNFPGYSSIPKTNFQCKGKNGYYADPEAGCQVFHMCQGRGVKHSFLCPNNTIFNQHLLVCDWYNRVNCEGSVSRQRINDHIYNENSNLNNIRNNLPTHNEYENHQRPWVEQQARSNINYDNFRTTNIQRGDNKMTLNRPQVLILDKPRNYKYENHHAQRNINIQKSRIHPSNLNLNNLQDSSDVLKSSFSLPKSLTKVPNNIENISKNVKYKNIQKDKTLNKENIDLQNNFRSEKIINEQFIPDNETSPRGFHYFKENEYLVLHDNAKPENKYQIPVPKVFNNEEKVNVKNSWNSLKLQNLQMEPERILSEVDNITDIQSTMTSYTSERKPLSRPNFKPKETHFVARHNQQTIKPQTGESTITVEELEGEKQSSRYHQQKIINMDSNSKIVPFKNQDFSANFKLNSSKFLPDKSPSTTKEPKSTYTEVHSEKEQYDPFVETTTLLEEKESTEKGTTQKPFNTPNSDLIADSDLDGIKKDSRYKSSATLEQSSQDSKTPIYTYPLSPILRKTEETGTKKNFGDRIDKPKDENIQKKSNSPREEARSKMNIYTRNNQAPKINITSRIVDVISKIETIGTDVSKILDGKGNVYKNINIQKLKPTIPPKNILNINLNSFTSTKPLKKTGDSKLKESLLQPPIKTLPKVLKDINTDFSQINSKNAHLHKIHGKLNKSSEFTSESSADNSTAISKNESQKVSSSANEKQTEALTKTELHDKGNKIFEDEILQQRNRQHHNINEHVQSKKPVEIYTKRKYDRKSFPIFKPKQETVYTNMKPNGYVIKIGPLKRDEIKQLQNVKKEILNSSKDYAHSNHPQQNARANLFSFTSTTPKFEQIPTFTPQNILSTTISSKNIEQYNTKDKFQNSHLRSNPHLSLEIHPKRTNRLEHLNSDNRHNINEKYHDGTRNRHTYHDIPQRIPTSHSHNEKYSFTEIPHPTKASLPETNLPAFIFTVNPLPGHRTPDWKSGQNYNPGQQRRPNSVPPIQQKIEGKIQPFNQKVEVTMNNDDDDDCDDSLNPTENVESSSYFSLGKHGPNVHFPENKLKSGRTFINTRERTEKEFNNEKKSKDIKCKNLTGNKSEHNKSPIEQLILTNEPTTPIIQIKSHFKKGLADFKHLAHFPKSMHQSSYIVQTNSPVSKQNFPQKEVTSFQPQFLSPSLITKYIPRNIMLSKKLSTESGIHSKSQKKLRNTRSSEELPSSIEKLAEDSTNIKDNRKAEYAALERAAELEAEKMVKSTTQRT</sequence>
<dbReference type="InterPro" id="IPR036508">
    <property type="entry name" value="Chitin-bd_dom_sf"/>
</dbReference>
<feature type="compositionally biased region" description="Basic and acidic residues" evidence="1">
    <location>
        <begin position="1927"/>
        <end position="1963"/>
    </location>
</feature>
<feature type="region of interest" description="Disordered" evidence="1">
    <location>
        <begin position="2090"/>
        <end position="2125"/>
    </location>
</feature>
<dbReference type="SUPFAM" id="SSF57625">
    <property type="entry name" value="Invertebrate chitin-binding proteins"/>
    <property type="match status" value="1"/>
</dbReference>
<name>A0A8X6PQ03_NEPPI</name>
<feature type="domain" description="Chitin-binding type-2" evidence="2">
    <location>
        <begin position="1431"/>
        <end position="1488"/>
    </location>
</feature>
<feature type="compositionally biased region" description="Polar residues" evidence="1">
    <location>
        <begin position="2381"/>
        <end position="2393"/>
    </location>
</feature>
<feature type="region of interest" description="Disordered" evidence="1">
    <location>
        <begin position="158"/>
        <end position="181"/>
    </location>
</feature>
<feature type="compositionally biased region" description="Basic and acidic residues" evidence="1">
    <location>
        <begin position="49"/>
        <end position="62"/>
    </location>
</feature>
<dbReference type="Gene3D" id="2.170.140.10">
    <property type="entry name" value="Chitin binding domain"/>
    <property type="match status" value="1"/>
</dbReference>